<dbReference type="EMBL" id="CP093345">
    <property type="protein sequence ID" value="WOG93742.1"/>
    <property type="molecule type" value="Genomic_DNA"/>
</dbReference>
<reference evidence="3" key="2">
    <citation type="submission" date="2022-03" db="EMBL/GenBank/DDBJ databases">
        <title>Draft title - Genomic analysis of global carrot germplasm unveils the trajectory of domestication and the origin of high carotenoid orange carrot.</title>
        <authorList>
            <person name="Iorizzo M."/>
            <person name="Ellison S."/>
            <person name="Senalik D."/>
            <person name="Macko-Podgorni A."/>
            <person name="Grzebelus D."/>
            <person name="Bostan H."/>
            <person name="Rolling W."/>
            <person name="Curaba J."/>
            <person name="Simon P."/>
        </authorList>
    </citation>
    <scope>NUCLEOTIDE SEQUENCE</scope>
    <source>
        <tissue evidence="3">Leaf</tissue>
    </source>
</reference>
<reference evidence="3" key="1">
    <citation type="journal article" date="2016" name="Nat. Genet.">
        <title>A high-quality carrot genome assembly provides new insights into carotenoid accumulation and asterid genome evolution.</title>
        <authorList>
            <person name="Iorizzo M."/>
            <person name="Ellison S."/>
            <person name="Senalik D."/>
            <person name="Zeng P."/>
            <person name="Satapoomin P."/>
            <person name="Huang J."/>
            <person name="Bowman M."/>
            <person name="Iovene M."/>
            <person name="Sanseverino W."/>
            <person name="Cavagnaro P."/>
            <person name="Yildiz M."/>
            <person name="Macko-Podgorni A."/>
            <person name="Moranska E."/>
            <person name="Grzebelus E."/>
            <person name="Grzebelus D."/>
            <person name="Ashrafi H."/>
            <person name="Zheng Z."/>
            <person name="Cheng S."/>
            <person name="Spooner D."/>
            <person name="Van Deynze A."/>
            <person name="Simon P."/>
        </authorList>
    </citation>
    <scope>NUCLEOTIDE SEQUENCE</scope>
    <source>
        <tissue evidence="3">Leaf</tissue>
    </source>
</reference>
<dbReference type="PANTHER" id="PTHR36786:SF1">
    <property type="entry name" value="2-ISOPROPYLMALATE SYNTHASE"/>
    <property type="match status" value="1"/>
</dbReference>
<sequence>MVGTRNKTKQNEAPPVSNCIPSPLFHLFHTLVSAAAAPPPNGLNPSFLRKLYYLLVELSRNRWSCMKVGTDLAQLDYEIVPSGMRVTSKDMCRLSDILFKEFCKRFKQLHSDLCVSSASEGNKQAISHPDTLASAAELYVLLRCCLKIQDLLKRQNIHDENGQSLFMIARTLSQLVSSAESSTSFGNSYSSINNGNKGSANSFAKEFVAFIFSLKLTDSCIPVLSSIIEVFVDELSLSGQLEGYFNKIDYVSSTSYELSMDYLGDGNLKIMMELICAHFFLFIFNEQNIENLLARLSWPLEDLIAPGMSVTAALSLLHKPHMLCLPKLIQTHMISLVSEAVGFNLDFDHSIPDLKLIDHYLLTFRRSIILYADHIAKLQIDGCPEHNKFYFLNSNISGHFFPVFESCIQPATREKISNLNTNFSDSWDSHYRERFLRSKDDLSTSAITYMEDNLCILDRSCRDEILSVLSCIIRRVSDDIDSVLFDACDDASIHDVCFLTSLVNLMSISLLQSLWCLRSRCIGRLKSENLSCKEYQCIASIADSFTALDINLPITNSVCNLIESQLTKHKKSKPMLFHFLRLLSFGFLSGVDFLVNGCILCIMAIMNLFVFEEGNLEALKLVVDIGYQRNISTSLVVATKFQKIHSFKIPPSNFKRIGQLENCSLSTNHDNLNAVATEETPQNTPNGVNYLRCIGEISAVDDLADFIECKEGKDYSSWLKNRDRYRKWKHEKHAALVLKKKKRAKGKKI</sequence>
<evidence type="ECO:0000313" key="3">
    <source>
        <dbReference type="EMBL" id="WOG93742.1"/>
    </source>
</evidence>
<dbReference type="Proteomes" id="UP000077755">
    <property type="component" value="Chromosome 3"/>
</dbReference>
<dbReference type="InterPro" id="IPR056714">
    <property type="entry name" value="DUF7812"/>
</dbReference>
<dbReference type="Pfam" id="PF25104">
    <property type="entry name" value="DUF7812"/>
    <property type="match status" value="1"/>
</dbReference>
<evidence type="ECO:0000313" key="4">
    <source>
        <dbReference type="Proteomes" id="UP000077755"/>
    </source>
</evidence>
<protein>
    <recommendedName>
        <fullName evidence="2">DUF7812 domain-containing protein</fullName>
    </recommendedName>
</protein>
<keyword evidence="1" id="KW-0812">Transmembrane</keyword>
<keyword evidence="4" id="KW-1185">Reference proteome</keyword>
<dbReference type="AlphaFoldDB" id="A0AAF0WPI0"/>
<dbReference type="PANTHER" id="PTHR36786">
    <property type="entry name" value="2-ISOPROPYLMALATE SYNTHASE"/>
    <property type="match status" value="1"/>
</dbReference>
<feature type="transmembrane region" description="Helical" evidence="1">
    <location>
        <begin position="579"/>
        <end position="611"/>
    </location>
</feature>
<proteinExistence type="predicted"/>
<name>A0AAF0WPI0_DAUCS</name>
<organism evidence="3 4">
    <name type="scientific">Daucus carota subsp. sativus</name>
    <name type="common">Carrot</name>
    <dbReference type="NCBI Taxonomy" id="79200"/>
    <lineage>
        <taxon>Eukaryota</taxon>
        <taxon>Viridiplantae</taxon>
        <taxon>Streptophyta</taxon>
        <taxon>Embryophyta</taxon>
        <taxon>Tracheophyta</taxon>
        <taxon>Spermatophyta</taxon>
        <taxon>Magnoliopsida</taxon>
        <taxon>eudicotyledons</taxon>
        <taxon>Gunneridae</taxon>
        <taxon>Pentapetalae</taxon>
        <taxon>asterids</taxon>
        <taxon>campanulids</taxon>
        <taxon>Apiales</taxon>
        <taxon>Apiaceae</taxon>
        <taxon>Apioideae</taxon>
        <taxon>Scandiceae</taxon>
        <taxon>Daucinae</taxon>
        <taxon>Daucus</taxon>
        <taxon>Daucus sect. Daucus</taxon>
    </lineage>
</organism>
<gene>
    <name evidence="3" type="ORF">DCAR_0313029</name>
</gene>
<keyword evidence="1" id="KW-0472">Membrane</keyword>
<evidence type="ECO:0000259" key="2">
    <source>
        <dbReference type="Pfam" id="PF25104"/>
    </source>
</evidence>
<evidence type="ECO:0000256" key="1">
    <source>
        <dbReference type="SAM" id="Phobius"/>
    </source>
</evidence>
<accession>A0AAF0WPI0</accession>
<feature type="domain" description="DUF7812" evidence="2">
    <location>
        <begin position="140"/>
        <end position="619"/>
    </location>
</feature>
<keyword evidence="1" id="KW-1133">Transmembrane helix</keyword>